<dbReference type="SMART" id="SM01192">
    <property type="entry name" value="Enolase_C"/>
    <property type="match status" value="1"/>
</dbReference>
<evidence type="ECO:0000256" key="2">
    <source>
        <dbReference type="ARBA" id="ARBA00009604"/>
    </source>
</evidence>
<evidence type="ECO:0000256" key="6">
    <source>
        <dbReference type="ARBA" id="ARBA00023239"/>
    </source>
</evidence>
<proteinExistence type="inferred from homology"/>
<dbReference type="SMART" id="SM01193">
    <property type="entry name" value="Enolase_N"/>
    <property type="match status" value="1"/>
</dbReference>
<evidence type="ECO:0000256" key="3">
    <source>
        <dbReference type="ARBA" id="ARBA00012058"/>
    </source>
</evidence>
<dbReference type="InterPro" id="IPR029017">
    <property type="entry name" value="Enolase-like_N"/>
</dbReference>
<evidence type="ECO:0000256" key="5">
    <source>
        <dbReference type="ARBA" id="ARBA00023152"/>
    </source>
</evidence>
<dbReference type="GO" id="GO:0006096">
    <property type="term" value="P:glycolytic process"/>
    <property type="evidence" value="ECO:0007669"/>
    <property type="project" value="UniProtKB-KW"/>
</dbReference>
<evidence type="ECO:0000313" key="10">
    <source>
        <dbReference type="EMBL" id="KAJ3444274.1"/>
    </source>
</evidence>
<dbReference type="SFLD" id="SFLDS00001">
    <property type="entry name" value="Enolase"/>
    <property type="match status" value="1"/>
</dbReference>
<dbReference type="SUPFAM" id="SSF51604">
    <property type="entry name" value="Enolase C-terminal domain-like"/>
    <property type="match status" value="1"/>
</dbReference>
<feature type="domain" description="Enolase C-terminal TIM barrel" evidence="8">
    <location>
        <begin position="277"/>
        <end position="560"/>
    </location>
</feature>
<evidence type="ECO:0000313" key="11">
    <source>
        <dbReference type="Proteomes" id="UP001146793"/>
    </source>
</evidence>
<dbReference type="InterPro" id="IPR000941">
    <property type="entry name" value="Enolase"/>
</dbReference>
<accession>A0AAV7ZSZ6</accession>
<dbReference type="SFLD" id="SFLDF00002">
    <property type="entry name" value="enolase"/>
    <property type="match status" value="1"/>
</dbReference>
<comment type="similarity">
    <text evidence="2">Belongs to the enolase family.</text>
</comment>
<dbReference type="HAMAP" id="MF_00318">
    <property type="entry name" value="Enolase"/>
    <property type="match status" value="1"/>
</dbReference>
<keyword evidence="4" id="KW-0460">Magnesium</keyword>
<name>A0AAV7ZSZ6_9EUKA</name>
<evidence type="ECO:0000259" key="8">
    <source>
        <dbReference type="SMART" id="SM01192"/>
    </source>
</evidence>
<feature type="region of interest" description="Disordered" evidence="7">
    <location>
        <begin position="1"/>
        <end position="28"/>
    </location>
</feature>
<dbReference type="PRINTS" id="PR00148">
    <property type="entry name" value="ENOLASE"/>
</dbReference>
<keyword evidence="6" id="KW-0456">Lyase</keyword>
<dbReference type="CDD" id="cd03313">
    <property type="entry name" value="enolase"/>
    <property type="match status" value="1"/>
</dbReference>
<dbReference type="PANTHER" id="PTHR11902">
    <property type="entry name" value="ENOLASE"/>
    <property type="match status" value="1"/>
</dbReference>
<dbReference type="SUPFAM" id="SSF54826">
    <property type="entry name" value="Enolase N-terminal domain-like"/>
    <property type="match status" value="1"/>
</dbReference>
<dbReference type="InterPro" id="IPR020810">
    <property type="entry name" value="Enolase_C"/>
</dbReference>
<evidence type="ECO:0000256" key="7">
    <source>
        <dbReference type="SAM" id="MobiDB-lite"/>
    </source>
</evidence>
<evidence type="ECO:0000259" key="9">
    <source>
        <dbReference type="SMART" id="SM01193"/>
    </source>
</evidence>
<feature type="domain" description="Enolase N-terminal" evidence="9">
    <location>
        <begin position="130"/>
        <end position="264"/>
    </location>
</feature>
<evidence type="ECO:0000256" key="4">
    <source>
        <dbReference type="ARBA" id="ARBA00022842"/>
    </source>
</evidence>
<evidence type="ECO:0000256" key="1">
    <source>
        <dbReference type="ARBA" id="ARBA00005031"/>
    </source>
</evidence>
<dbReference type="EC" id="4.2.1.11" evidence="3"/>
<dbReference type="PANTHER" id="PTHR11902:SF1">
    <property type="entry name" value="ENOLASE"/>
    <property type="match status" value="1"/>
</dbReference>
<dbReference type="GO" id="GO:0000015">
    <property type="term" value="C:phosphopyruvate hydratase complex"/>
    <property type="evidence" value="ECO:0007669"/>
    <property type="project" value="InterPro"/>
</dbReference>
<comment type="pathway">
    <text evidence="1">Carbohydrate degradation; glycolysis; pyruvate from D-glyceraldehyde 3-phosphate: step 4/5.</text>
</comment>
<dbReference type="Gene3D" id="3.20.20.120">
    <property type="entry name" value="Enolase-like C-terminal domain"/>
    <property type="match status" value="1"/>
</dbReference>
<reference evidence="10" key="1">
    <citation type="submission" date="2022-08" db="EMBL/GenBank/DDBJ databases">
        <title>Novel sulphate-reducing endosymbionts in the free-living metamonad Anaeramoeba.</title>
        <authorList>
            <person name="Jerlstrom-Hultqvist J."/>
            <person name="Cepicka I."/>
            <person name="Gallot-Lavallee L."/>
            <person name="Salas-Leiva D."/>
            <person name="Curtis B.A."/>
            <person name="Zahonova K."/>
            <person name="Pipaliya S."/>
            <person name="Dacks J."/>
            <person name="Roger A.J."/>
        </authorList>
    </citation>
    <scope>NUCLEOTIDE SEQUENCE</scope>
    <source>
        <strain evidence="10">Busselton2</strain>
    </source>
</reference>
<comment type="caution">
    <text evidence="10">The sequence shown here is derived from an EMBL/GenBank/DDBJ whole genome shotgun (WGS) entry which is preliminary data.</text>
</comment>
<dbReference type="GO" id="GO:0004634">
    <property type="term" value="F:phosphopyruvate hydratase activity"/>
    <property type="evidence" value="ECO:0007669"/>
    <property type="project" value="UniProtKB-EC"/>
</dbReference>
<dbReference type="InterPro" id="IPR020811">
    <property type="entry name" value="Enolase_N"/>
</dbReference>
<dbReference type="Pfam" id="PF03952">
    <property type="entry name" value="Enolase_N"/>
    <property type="match status" value="1"/>
</dbReference>
<dbReference type="Gene3D" id="3.30.390.10">
    <property type="entry name" value="Enolase-like, N-terminal domain"/>
    <property type="match status" value="1"/>
</dbReference>
<dbReference type="EMBL" id="JANTQA010000023">
    <property type="protein sequence ID" value="KAJ3444274.1"/>
    <property type="molecule type" value="Genomic_DNA"/>
</dbReference>
<gene>
    <name evidence="10" type="ORF">M0812_10127</name>
</gene>
<dbReference type="Pfam" id="PF00113">
    <property type="entry name" value="Enolase_C"/>
    <property type="match status" value="1"/>
</dbReference>
<dbReference type="SFLD" id="SFLDG00178">
    <property type="entry name" value="enolase"/>
    <property type="match status" value="1"/>
</dbReference>
<keyword evidence="5" id="KW-0324">Glycolysis</keyword>
<organism evidence="10 11">
    <name type="scientific">Anaeramoeba flamelloides</name>
    <dbReference type="NCBI Taxonomy" id="1746091"/>
    <lineage>
        <taxon>Eukaryota</taxon>
        <taxon>Metamonada</taxon>
        <taxon>Anaeramoebidae</taxon>
        <taxon>Anaeramoeba</taxon>
    </lineage>
</organism>
<dbReference type="CDD" id="cd22962">
    <property type="entry name" value="DD_AtENO3-like"/>
    <property type="match status" value="1"/>
</dbReference>
<protein>
    <recommendedName>
        <fullName evidence="3">phosphopyruvate hydratase</fullName>
        <ecNumber evidence="3">4.2.1.11</ecNumber>
    </recommendedName>
</protein>
<dbReference type="Proteomes" id="UP001146793">
    <property type="component" value="Unassembled WGS sequence"/>
</dbReference>
<dbReference type="GO" id="GO:0000287">
    <property type="term" value="F:magnesium ion binding"/>
    <property type="evidence" value="ECO:0007669"/>
    <property type="project" value="InterPro"/>
</dbReference>
<dbReference type="AlphaFoldDB" id="A0AAV7ZSZ6"/>
<dbReference type="NCBIfam" id="TIGR01060">
    <property type="entry name" value="eno"/>
    <property type="match status" value="1"/>
</dbReference>
<dbReference type="InterPro" id="IPR036849">
    <property type="entry name" value="Enolase-like_C_sf"/>
</dbReference>
<sequence length="560" mass="62096">MIPTPLHQTTTQSSLEPGTLSFSSKNETSNIENEDDFLKILLRSQKIRLQTKNQKIRIQETEPFVPQFLFGLSKDFDLSSKKNQLRAYVEKHKISEKLEDALNSCLDKLPEEPFSFIAAKLLELAPPPVVDHLHGRQILDSRGNPTVEVDVYCKINGEVKLMARSSAPSGASTGSSEALELRDKDENTYLGKGVLKACKNVDEKISPVLEGKELKSLVLLDEIMCKTDGTELKTKLGGNSITACSFALATAGAKLLNQPLFMYLAENFYGKENMPSKFTLPVPMVNILNGGKHAGGKLKIQEFMIVPSKDIPFSQRLKNVTTVYHHLGKLLVKRYGVSAKNLGDEGGFAPLLDTADEALEAIEEAIKSAGFTVGTDIRLAMDAAASEFYDEKTQKYEIVEGEWVTTEELVDWWVALVERHPAICSIEDGLHETDYKGWISMQEKLGDKIMLVMDDVTTSNPRLIKQGIEEKWANSLLLKINQIGTIMEGFEAVRLIHNELKGNVIVSHRSGETTNSVIADLAVGVGAGYIKTGATARGERTCKYNRLLQIEEYLQSKEML</sequence>